<keyword evidence="3" id="KW-0902">Two-component regulatory system</keyword>
<dbReference type="SUPFAM" id="SSF48452">
    <property type="entry name" value="TPR-like"/>
    <property type="match status" value="2"/>
</dbReference>
<dbReference type="Gene3D" id="1.20.5.1930">
    <property type="match status" value="1"/>
</dbReference>
<dbReference type="Pfam" id="PF07730">
    <property type="entry name" value="HisKA_3"/>
    <property type="match status" value="1"/>
</dbReference>
<comment type="caution">
    <text evidence="7">The sequence shown here is derived from an EMBL/GenBank/DDBJ whole genome shotgun (WGS) entry which is preliminary data.</text>
</comment>
<dbReference type="Proteomes" id="UP000307657">
    <property type="component" value="Unassembled WGS sequence"/>
</dbReference>
<evidence type="ECO:0000313" key="8">
    <source>
        <dbReference type="Proteomes" id="UP000307657"/>
    </source>
</evidence>
<dbReference type="CDD" id="cd16917">
    <property type="entry name" value="HATPase_UhpB-NarQ-NarX-like"/>
    <property type="match status" value="1"/>
</dbReference>
<dbReference type="GO" id="GO:0046983">
    <property type="term" value="F:protein dimerization activity"/>
    <property type="evidence" value="ECO:0007669"/>
    <property type="project" value="InterPro"/>
</dbReference>
<dbReference type="InterPro" id="IPR003594">
    <property type="entry name" value="HATPase_dom"/>
</dbReference>
<feature type="transmembrane region" description="Helical" evidence="5">
    <location>
        <begin position="408"/>
        <end position="429"/>
    </location>
</feature>
<dbReference type="RefSeq" id="WP_136841847.1">
    <property type="nucleotide sequence ID" value="NZ_SUPL01000002.1"/>
</dbReference>
<evidence type="ECO:0000256" key="4">
    <source>
        <dbReference type="PROSITE-ProRule" id="PRU00339"/>
    </source>
</evidence>
<keyword evidence="2" id="KW-0418">Kinase</keyword>
<dbReference type="EMBL" id="SUPL01000002">
    <property type="protein sequence ID" value="TJY37407.1"/>
    <property type="molecule type" value="Genomic_DNA"/>
</dbReference>
<reference evidence="7 8" key="1">
    <citation type="submission" date="2019-04" db="EMBL/GenBank/DDBJ databases">
        <title>Lacinutrix sp. nov., isolated from marine water.</title>
        <authorList>
            <person name="Kim W."/>
        </authorList>
    </citation>
    <scope>NUCLEOTIDE SEQUENCE [LARGE SCALE GENOMIC DNA]</scope>
    <source>
        <strain evidence="7 8">CAU 1491</strain>
    </source>
</reference>
<dbReference type="InterPro" id="IPR011990">
    <property type="entry name" value="TPR-like_helical_dom_sf"/>
</dbReference>
<sequence length="665" mass="77379">MVVSLISYNKKKLDSSISSIQSIGADSTSFYLKGIKQNSRDEIFVDQALKKAYQYNYKVSYDSLKNRNLLKIAYEAKRFGRDSIFVKANTEGLLLSEKIRDTFGVADAQWNFGSYYYTKENWELSFKFYYKAHINFESIKHEQFSGKMLFNMANVQSQLKDYTGSEITTFQAIKRFKKINNYLSLYRCFNQLGLIARDLKEFDRAKEYFIQALLYLDEIEDSDVYREFVYNNLGLVYQDIQNYEAAIEYFNIPLNRTELKEENIAFYARLLDNLTYNRFLKGEKEEIETSFLTALKIRDSINNISGVIINKIHLSEYYAFMQDTTKAIQFTKDALTLSKKVNNNREWLKSLHWLAKIDRANADNYLEQYVLLSDSLQHEERKIRNKFTRIQYETDEVIKENKLLGNKLILTSISGLILILILSLIYFIFIQRSKNKQMLLEQDQQKANQEIYQLMLAQQSKLEEGRSSERERLSSELHDGILGKLFGTRVGLGFLDLQGDAQTKKKLQGFVNEMQQIEQEIRAVSHDLQNEILSSKIDFYIMAKQYLEKLCNIEGIELIIENDDNINWEMIDTDYKVNIFRVIQESLQNTIKHADASMINVIFAKKQGQLLMKIKDNGKGFNTENKSKGIGLKNMALRIGKLGGSFNIMSKPLNGTSIIISIPLK</sequence>
<dbReference type="Gene3D" id="3.30.565.10">
    <property type="entry name" value="Histidine kinase-like ATPase, C-terminal domain"/>
    <property type="match status" value="1"/>
</dbReference>
<dbReference type="InterPro" id="IPR019734">
    <property type="entry name" value="TPR_rpt"/>
</dbReference>
<dbReference type="InterPro" id="IPR011712">
    <property type="entry name" value="Sig_transdc_His_kin_sub3_dim/P"/>
</dbReference>
<keyword evidence="5" id="KW-0472">Membrane</keyword>
<dbReference type="AlphaFoldDB" id="A0A4U0EZB6"/>
<dbReference type="Pfam" id="PF02518">
    <property type="entry name" value="HATPase_c"/>
    <property type="match status" value="1"/>
</dbReference>
<evidence type="ECO:0000259" key="6">
    <source>
        <dbReference type="PROSITE" id="PS50109"/>
    </source>
</evidence>
<dbReference type="GO" id="GO:0016020">
    <property type="term" value="C:membrane"/>
    <property type="evidence" value="ECO:0007669"/>
    <property type="project" value="InterPro"/>
</dbReference>
<feature type="repeat" description="TPR" evidence="4">
    <location>
        <begin position="227"/>
        <end position="260"/>
    </location>
</feature>
<proteinExistence type="predicted"/>
<dbReference type="Gene3D" id="1.25.40.10">
    <property type="entry name" value="Tetratricopeptide repeat domain"/>
    <property type="match status" value="2"/>
</dbReference>
<dbReference type="Pfam" id="PF13424">
    <property type="entry name" value="TPR_12"/>
    <property type="match status" value="1"/>
</dbReference>
<dbReference type="PROSITE" id="PS50109">
    <property type="entry name" value="HIS_KIN"/>
    <property type="match status" value="1"/>
</dbReference>
<keyword evidence="5" id="KW-0812">Transmembrane</keyword>
<evidence type="ECO:0000256" key="3">
    <source>
        <dbReference type="ARBA" id="ARBA00023012"/>
    </source>
</evidence>
<organism evidence="7 8">
    <name type="scientific">Pontimicrobium aquaticum</name>
    <dbReference type="NCBI Taxonomy" id="2565367"/>
    <lineage>
        <taxon>Bacteria</taxon>
        <taxon>Pseudomonadati</taxon>
        <taxon>Bacteroidota</taxon>
        <taxon>Flavobacteriia</taxon>
        <taxon>Flavobacteriales</taxon>
        <taxon>Flavobacteriaceae</taxon>
        <taxon>Pontimicrobium</taxon>
    </lineage>
</organism>
<feature type="domain" description="Histidine kinase" evidence="6">
    <location>
        <begin position="579"/>
        <end position="665"/>
    </location>
</feature>
<gene>
    <name evidence="7" type="ORF">E5167_05550</name>
</gene>
<dbReference type="InterPro" id="IPR005467">
    <property type="entry name" value="His_kinase_dom"/>
</dbReference>
<evidence type="ECO:0000313" key="7">
    <source>
        <dbReference type="EMBL" id="TJY37407.1"/>
    </source>
</evidence>
<dbReference type="PROSITE" id="PS50005">
    <property type="entry name" value="TPR"/>
    <property type="match status" value="1"/>
</dbReference>
<keyword evidence="4" id="KW-0802">TPR repeat</keyword>
<keyword evidence="8" id="KW-1185">Reference proteome</keyword>
<keyword evidence="5" id="KW-1133">Transmembrane helix</keyword>
<dbReference type="SUPFAM" id="SSF55874">
    <property type="entry name" value="ATPase domain of HSP90 chaperone/DNA topoisomerase II/histidine kinase"/>
    <property type="match status" value="1"/>
</dbReference>
<evidence type="ECO:0000256" key="5">
    <source>
        <dbReference type="SAM" id="Phobius"/>
    </source>
</evidence>
<dbReference type="InterPro" id="IPR050482">
    <property type="entry name" value="Sensor_HK_TwoCompSys"/>
</dbReference>
<dbReference type="OrthoDB" id="977000at2"/>
<accession>A0A4U0EZB6</accession>
<dbReference type="GO" id="GO:0000155">
    <property type="term" value="F:phosphorelay sensor kinase activity"/>
    <property type="evidence" value="ECO:0007669"/>
    <property type="project" value="InterPro"/>
</dbReference>
<evidence type="ECO:0000256" key="1">
    <source>
        <dbReference type="ARBA" id="ARBA00022679"/>
    </source>
</evidence>
<protein>
    <submittedName>
        <fullName evidence="7">Tetratricopeptide repeat protein</fullName>
    </submittedName>
</protein>
<keyword evidence="1" id="KW-0808">Transferase</keyword>
<name>A0A4U0EZB6_9FLAO</name>
<dbReference type="InterPro" id="IPR036890">
    <property type="entry name" value="HATPase_C_sf"/>
</dbReference>
<dbReference type="SMART" id="SM00028">
    <property type="entry name" value="TPR"/>
    <property type="match status" value="4"/>
</dbReference>
<evidence type="ECO:0000256" key="2">
    <source>
        <dbReference type="ARBA" id="ARBA00022777"/>
    </source>
</evidence>
<dbReference type="PANTHER" id="PTHR24421">
    <property type="entry name" value="NITRATE/NITRITE SENSOR PROTEIN NARX-RELATED"/>
    <property type="match status" value="1"/>
</dbReference>